<organism evidence="3 4">
    <name type="scientific">Candidatus Accumulibacter aalborgensis</name>
    <dbReference type="NCBI Taxonomy" id="1860102"/>
    <lineage>
        <taxon>Bacteria</taxon>
        <taxon>Pseudomonadati</taxon>
        <taxon>Pseudomonadota</taxon>
        <taxon>Betaproteobacteria</taxon>
        <taxon>Candidatus Accumulibacter</taxon>
    </lineage>
</organism>
<proteinExistence type="predicted"/>
<dbReference type="STRING" id="1860102.ACCAA_130105"/>
<name>A0A1A8XHI1_9PROT</name>
<feature type="region of interest" description="Disordered" evidence="1">
    <location>
        <begin position="196"/>
        <end position="221"/>
    </location>
</feature>
<evidence type="ECO:0000313" key="4">
    <source>
        <dbReference type="Proteomes" id="UP000199169"/>
    </source>
</evidence>
<keyword evidence="4" id="KW-1185">Reference proteome</keyword>
<dbReference type="Pfam" id="PF13191">
    <property type="entry name" value="AAA_16"/>
    <property type="match status" value="1"/>
</dbReference>
<feature type="domain" description="Orc1-like AAA ATPase" evidence="2">
    <location>
        <begin position="43"/>
        <end position="174"/>
    </location>
</feature>
<gene>
    <name evidence="3" type="ORF">ACCAA_130105</name>
</gene>
<dbReference type="Proteomes" id="UP000199169">
    <property type="component" value="Unassembled WGS sequence"/>
</dbReference>
<dbReference type="AlphaFoldDB" id="A0A1A8XHI1"/>
<dbReference type="RefSeq" id="WP_186405853.1">
    <property type="nucleotide sequence ID" value="NZ_FLQX01000035.1"/>
</dbReference>
<dbReference type="InterPro" id="IPR041664">
    <property type="entry name" value="AAA_16"/>
</dbReference>
<dbReference type="SUPFAM" id="SSF52540">
    <property type="entry name" value="P-loop containing nucleoside triphosphate hydrolases"/>
    <property type="match status" value="1"/>
</dbReference>
<reference evidence="3 4" key="1">
    <citation type="submission" date="2016-06" db="EMBL/GenBank/DDBJ databases">
        <authorList>
            <person name="Kjaerup R.B."/>
            <person name="Dalgaard T.S."/>
            <person name="Juul-Madsen H.R."/>
        </authorList>
    </citation>
    <scope>NUCLEOTIDE SEQUENCE [LARGE SCALE GENOMIC DNA]</scope>
    <source>
        <strain evidence="3">3</strain>
    </source>
</reference>
<dbReference type="EMBL" id="FLQX01000035">
    <property type="protein sequence ID" value="SBT04151.1"/>
    <property type="molecule type" value="Genomic_DNA"/>
</dbReference>
<accession>A0A1A8XHI1</accession>
<evidence type="ECO:0000259" key="2">
    <source>
        <dbReference type="Pfam" id="PF13191"/>
    </source>
</evidence>
<evidence type="ECO:0000256" key="1">
    <source>
        <dbReference type="SAM" id="MobiDB-lite"/>
    </source>
</evidence>
<sequence length="221" mass="23972">MVDQILGRWLDQVLGVASEVGTLTAREAVASPHIVGAPVPAERLVGRAGIFDQIRSAWAKPGQRDSLVVYGHRRMGKTSVMKNVVAGCDFGANTGFAYLTLQTVDWSDAVADLCRAIAFALWQAAPQALAEPAAATFDAHPQHALRRFLAGVNAGGGDERRFILVFDEYELLDELLPAEEANRVVMLLRGLTPSGNRPPRDRLASTRSCAPWQRTPKASTR</sequence>
<dbReference type="Gene3D" id="3.40.50.300">
    <property type="entry name" value="P-loop containing nucleotide triphosphate hydrolases"/>
    <property type="match status" value="1"/>
</dbReference>
<evidence type="ECO:0000313" key="3">
    <source>
        <dbReference type="EMBL" id="SBT04151.1"/>
    </source>
</evidence>
<protein>
    <recommendedName>
        <fullName evidence="2">Orc1-like AAA ATPase domain-containing protein</fullName>
    </recommendedName>
</protein>
<dbReference type="InterPro" id="IPR027417">
    <property type="entry name" value="P-loop_NTPase"/>
</dbReference>